<dbReference type="SUPFAM" id="SSF55620">
    <property type="entry name" value="Tetrahydrobiopterin biosynthesis enzymes-like"/>
    <property type="match status" value="1"/>
</dbReference>
<comment type="caution">
    <text evidence="2">The sequence shown here is derived from an EMBL/GenBank/DDBJ whole genome shotgun (WGS) entry which is preliminary data.</text>
</comment>
<dbReference type="GO" id="GO:0006760">
    <property type="term" value="P:folic acid-containing compound metabolic process"/>
    <property type="evidence" value="ECO:0007669"/>
    <property type="project" value="InterPro"/>
</dbReference>
<protein>
    <submittedName>
        <fullName evidence="2">Dihydroneopterin aldolase</fullName>
    </submittedName>
</protein>
<dbReference type="SMART" id="SM00905">
    <property type="entry name" value="FolB"/>
    <property type="match status" value="1"/>
</dbReference>
<name>A0A3D9BZ25_9RHOB</name>
<accession>A0A3D9BZ25</accession>
<dbReference type="InterPro" id="IPR043133">
    <property type="entry name" value="GTP-CH-I_C/QueF"/>
</dbReference>
<dbReference type="InterPro" id="IPR006157">
    <property type="entry name" value="FolB_dom"/>
</dbReference>
<evidence type="ECO:0000259" key="1">
    <source>
        <dbReference type="SMART" id="SM00905"/>
    </source>
</evidence>
<dbReference type="AlphaFoldDB" id="A0A3D9BZ25"/>
<keyword evidence="3" id="KW-1185">Reference proteome</keyword>
<organism evidence="2 3">
    <name type="scientific">Rhodosalinus sediminis</name>
    <dbReference type="NCBI Taxonomy" id="1940533"/>
    <lineage>
        <taxon>Bacteria</taxon>
        <taxon>Pseudomonadati</taxon>
        <taxon>Pseudomonadota</taxon>
        <taxon>Alphaproteobacteria</taxon>
        <taxon>Rhodobacterales</taxon>
        <taxon>Paracoccaceae</taxon>
        <taxon>Rhodosalinus</taxon>
    </lineage>
</organism>
<reference evidence="2 3" key="1">
    <citation type="journal article" date="2017" name="Int. J. Syst. Evol. Microbiol.">
        <title>Rhodosalinus sediminis gen. nov., sp. nov., isolated from marine saltern.</title>
        <authorList>
            <person name="Guo L.Y."/>
            <person name="Ling S.K."/>
            <person name="Li C.M."/>
            <person name="Chen G.J."/>
            <person name="Du Z.J."/>
        </authorList>
    </citation>
    <scope>NUCLEOTIDE SEQUENCE [LARGE SCALE GENOMIC DNA]</scope>
    <source>
        <strain evidence="2 3">WDN1C137</strain>
    </source>
</reference>
<dbReference type="Gene3D" id="3.30.1130.10">
    <property type="match status" value="1"/>
</dbReference>
<proteinExistence type="predicted"/>
<dbReference type="OrthoDB" id="7594733at2"/>
<gene>
    <name evidence="2" type="ORF">DRV84_00730</name>
</gene>
<dbReference type="GO" id="GO:0004150">
    <property type="term" value="F:dihydroneopterin aldolase activity"/>
    <property type="evidence" value="ECO:0007669"/>
    <property type="project" value="InterPro"/>
</dbReference>
<evidence type="ECO:0000313" key="2">
    <source>
        <dbReference type="EMBL" id="REC58787.1"/>
    </source>
</evidence>
<feature type="domain" description="Dihydroneopterin aldolase/epimerase" evidence="1">
    <location>
        <begin position="7"/>
        <end position="118"/>
    </location>
</feature>
<dbReference type="RefSeq" id="WP_115977830.1">
    <property type="nucleotide sequence ID" value="NZ_QOHR01000001.1"/>
</dbReference>
<dbReference type="Proteomes" id="UP000257131">
    <property type="component" value="Unassembled WGS sequence"/>
</dbReference>
<dbReference type="Pfam" id="PF02152">
    <property type="entry name" value="FolB"/>
    <property type="match status" value="1"/>
</dbReference>
<dbReference type="EMBL" id="QOHR01000001">
    <property type="protein sequence ID" value="REC58787.1"/>
    <property type="molecule type" value="Genomic_DNA"/>
</dbReference>
<sequence>MAAESRVELSGLVLETEIGTYGPDDVVPEAHVLDLALGIAPELVLVAEDSMAAIFDYDPLIAELRRLAADGPYETQERLVTRMAAACARQPEIRSLDIALRKRPVHGGTGELGVRLTLDAEGVTALRAGPAPG</sequence>
<evidence type="ECO:0000313" key="3">
    <source>
        <dbReference type="Proteomes" id="UP000257131"/>
    </source>
</evidence>